<comment type="caution">
    <text evidence="1">The sequence shown here is derived from an EMBL/GenBank/DDBJ whole genome shotgun (WGS) entry which is preliminary data.</text>
</comment>
<name>A0AA40DKY5_9PEZI</name>
<protein>
    <submittedName>
        <fullName evidence="1">Uncharacterized protein</fullName>
    </submittedName>
</protein>
<proteinExistence type="predicted"/>
<evidence type="ECO:0000313" key="2">
    <source>
        <dbReference type="Proteomes" id="UP001172102"/>
    </source>
</evidence>
<dbReference type="Proteomes" id="UP001172102">
    <property type="component" value="Unassembled WGS sequence"/>
</dbReference>
<reference evidence="1" key="1">
    <citation type="submission" date="2023-06" db="EMBL/GenBank/DDBJ databases">
        <title>Genome-scale phylogeny and comparative genomics of the fungal order Sordariales.</title>
        <authorList>
            <consortium name="Lawrence Berkeley National Laboratory"/>
            <person name="Hensen N."/>
            <person name="Bonometti L."/>
            <person name="Westerberg I."/>
            <person name="Brannstrom I.O."/>
            <person name="Guillou S."/>
            <person name="Cros-Aarteil S."/>
            <person name="Calhoun S."/>
            <person name="Haridas S."/>
            <person name="Kuo A."/>
            <person name="Mondo S."/>
            <person name="Pangilinan J."/>
            <person name="Riley R."/>
            <person name="Labutti K."/>
            <person name="Andreopoulos B."/>
            <person name="Lipzen A."/>
            <person name="Chen C."/>
            <person name="Yanf M."/>
            <person name="Daum C."/>
            <person name="Ng V."/>
            <person name="Clum A."/>
            <person name="Steindorff A."/>
            <person name="Ohm R."/>
            <person name="Martin F."/>
            <person name="Silar P."/>
            <person name="Natvig D."/>
            <person name="Lalanne C."/>
            <person name="Gautier V."/>
            <person name="Ament-Velasquez S.L."/>
            <person name="Kruys A."/>
            <person name="Hutchinson M.I."/>
            <person name="Powell A.J."/>
            <person name="Barry K."/>
            <person name="Miller A.N."/>
            <person name="Grigoriev I.V."/>
            <person name="Debuchy R."/>
            <person name="Gladieux P."/>
            <person name="Thoren M.H."/>
            <person name="Johannesson H."/>
        </authorList>
    </citation>
    <scope>NUCLEOTIDE SEQUENCE</scope>
    <source>
        <strain evidence="1">SMH4607-1</strain>
    </source>
</reference>
<organism evidence="1 2">
    <name type="scientific">Lasiosphaeris hirsuta</name>
    <dbReference type="NCBI Taxonomy" id="260670"/>
    <lineage>
        <taxon>Eukaryota</taxon>
        <taxon>Fungi</taxon>
        <taxon>Dikarya</taxon>
        <taxon>Ascomycota</taxon>
        <taxon>Pezizomycotina</taxon>
        <taxon>Sordariomycetes</taxon>
        <taxon>Sordariomycetidae</taxon>
        <taxon>Sordariales</taxon>
        <taxon>Lasiosphaeriaceae</taxon>
        <taxon>Lasiosphaeris</taxon>
    </lineage>
</organism>
<evidence type="ECO:0000313" key="1">
    <source>
        <dbReference type="EMBL" id="KAK0704602.1"/>
    </source>
</evidence>
<keyword evidence="2" id="KW-1185">Reference proteome</keyword>
<dbReference type="EMBL" id="JAUKUA010000007">
    <property type="protein sequence ID" value="KAK0704602.1"/>
    <property type="molecule type" value="Genomic_DNA"/>
</dbReference>
<dbReference type="AlphaFoldDB" id="A0AA40DKY5"/>
<accession>A0AA40DKY5</accession>
<gene>
    <name evidence="1" type="ORF">B0H67DRAFT_557373</name>
</gene>
<sequence>MTREGLGNAKLQECFQSSINTIAEAEAIAMQEFFRVVKKLAEATNPFAHTEHINSFSRVSVESEQLVEINDIQDELRIIFSILAMQMKVLKELRNHIRPQKKTEDAVAQIGCSEEDSLGSGHHAALFRIVDESIQIVDDNIEKVKEMNESAERVESEQQSSGRVPRYAMKLSQQGKRQNTLSQSPLSVLQKVRPQRLPMSFIASFFALGIQEFPKDPESGEPDWPMRRWRTQTFGRLKTRVKKWHALRTVREALEEGLLRPSEADEYLRAL</sequence>